<organism evidence="1 2">
    <name type="scientific">Paenibacillus sambharensis</name>
    <dbReference type="NCBI Taxonomy" id="1803190"/>
    <lineage>
        <taxon>Bacteria</taxon>
        <taxon>Bacillati</taxon>
        <taxon>Bacillota</taxon>
        <taxon>Bacilli</taxon>
        <taxon>Bacillales</taxon>
        <taxon>Paenibacillaceae</taxon>
        <taxon>Paenibacillus</taxon>
    </lineage>
</organism>
<keyword evidence="2" id="KW-1185">Reference proteome</keyword>
<dbReference type="AlphaFoldDB" id="A0A2W1LGL7"/>
<dbReference type="RefSeq" id="WP_111144792.1">
    <property type="nucleotide sequence ID" value="NZ_QKRB01000006.1"/>
</dbReference>
<comment type="caution">
    <text evidence="1">The sequence shown here is derived from an EMBL/GenBank/DDBJ whole genome shotgun (WGS) entry which is preliminary data.</text>
</comment>
<accession>A0A2W1LGL7</accession>
<evidence type="ECO:0000313" key="1">
    <source>
        <dbReference type="EMBL" id="PZD97829.1"/>
    </source>
</evidence>
<protein>
    <submittedName>
        <fullName evidence="1">Uncharacterized protein</fullName>
    </submittedName>
</protein>
<dbReference type="EMBL" id="QKRB01000006">
    <property type="protein sequence ID" value="PZD97829.1"/>
    <property type="molecule type" value="Genomic_DNA"/>
</dbReference>
<sequence>MIHILLVIVCCYTLAGLAIYWTAVNGNKQRGARHYVLMANNQAPRIEWYLRVLRRFSLRSGTEVKVTVVDCNTTDETMDIVKRFRRQDGGVAVCRTGETAAQGKVSGLRKWERIHDWGPHMGTDSSGADSFSGREKDELEPSRLLWKLQLEGYIHAAEHAVVVDLRNPAELNKLPL</sequence>
<gene>
    <name evidence="1" type="ORF">DNH61_00790</name>
</gene>
<proteinExistence type="predicted"/>
<dbReference type="Proteomes" id="UP000249522">
    <property type="component" value="Unassembled WGS sequence"/>
</dbReference>
<name>A0A2W1LGL7_9BACL</name>
<reference evidence="1 2" key="1">
    <citation type="submission" date="2018-06" db="EMBL/GenBank/DDBJ databases">
        <title>Paenibacillus imtechensis sp. nov.</title>
        <authorList>
            <person name="Pinnaka A.K."/>
            <person name="Singh H."/>
            <person name="Kaur M."/>
        </authorList>
    </citation>
    <scope>NUCLEOTIDE SEQUENCE [LARGE SCALE GENOMIC DNA]</scope>
    <source>
        <strain evidence="1 2">SMB1</strain>
    </source>
</reference>
<dbReference type="OrthoDB" id="2990399at2"/>
<evidence type="ECO:0000313" key="2">
    <source>
        <dbReference type="Proteomes" id="UP000249522"/>
    </source>
</evidence>